<dbReference type="Proteomes" id="UP000027215">
    <property type="component" value="Chromosome"/>
</dbReference>
<dbReference type="AlphaFoldDB" id="A0A060H4B1"/>
<dbReference type="HOGENOM" id="CLU_2453951_0_0_6"/>
<evidence type="ECO:0000313" key="2">
    <source>
        <dbReference type="Proteomes" id="UP000027215"/>
    </source>
</evidence>
<name>A0A060H4B1_XYLFS</name>
<dbReference type="EMBL" id="CP006696">
    <property type="protein sequence ID" value="AIC11614.1"/>
    <property type="molecule type" value="Genomic_DNA"/>
</dbReference>
<accession>A0A060H4B1</accession>
<gene>
    <name evidence="1" type="ORF">D934_12155</name>
</gene>
<evidence type="ECO:0000313" key="1">
    <source>
        <dbReference type="EMBL" id="AIC11614.1"/>
    </source>
</evidence>
<organism evidence="1 2">
    <name type="scientific">Xylella fastidiosa subsp. sandyi Ann-1</name>
    <dbReference type="NCBI Taxonomy" id="155920"/>
    <lineage>
        <taxon>Bacteria</taxon>
        <taxon>Pseudomonadati</taxon>
        <taxon>Pseudomonadota</taxon>
        <taxon>Gammaproteobacteria</taxon>
        <taxon>Lysobacterales</taxon>
        <taxon>Lysobacteraceae</taxon>
        <taxon>Xylella</taxon>
    </lineage>
</organism>
<protein>
    <submittedName>
        <fullName evidence="1">Uncharacterized protein</fullName>
    </submittedName>
</protein>
<sequence length="89" mass="9450">MPAVQTPTEEPLTAARHGEQKATLLTATGPLSQLSQALKTGWDSKTPAVIGLSQLSQVSQPKWIDRGIDGMCSVIRARAKKLGTLGTRP</sequence>
<reference evidence="1 2" key="1">
    <citation type="submission" date="2013-08" db="EMBL/GenBank/DDBJ databases">
        <authorList>
            <person name="Stouthamer R."/>
            <person name="Nunney L."/>
        </authorList>
    </citation>
    <scope>NUCLEOTIDE SEQUENCE [LARGE SCALE GENOMIC DNA]</scope>
    <source>
        <strain evidence="2">ann-1</strain>
    </source>
</reference>
<proteinExistence type="predicted"/>
<dbReference type="KEGG" id="xfs:D934_12155"/>